<sequence>MPAMHFIVCWPDGSKDTCYSPSTVVERYFQINHPYLLHDFVEITTKALEEASERVNAKFGYYCSSAQDQLSSIMTRAQRFKPEQTVTIEKITAI</sequence>
<organism evidence="1">
    <name type="scientific">Klebsiella pneumoniae</name>
    <dbReference type="NCBI Taxonomy" id="573"/>
    <lineage>
        <taxon>Bacteria</taxon>
        <taxon>Pseudomonadati</taxon>
        <taxon>Pseudomonadota</taxon>
        <taxon>Gammaproteobacteria</taxon>
        <taxon>Enterobacterales</taxon>
        <taxon>Enterobacteriaceae</taxon>
        <taxon>Klebsiella/Raoultella group</taxon>
        <taxon>Klebsiella</taxon>
        <taxon>Klebsiella pneumoniae complex</taxon>
    </lineage>
</organism>
<protein>
    <submittedName>
        <fullName evidence="1">MSMEG_0570 family nitrogen starvation response protein</fullName>
    </submittedName>
</protein>
<accession>A0A9J6S4X8</accession>
<dbReference type="EMBL" id="WJWF01000030">
    <property type="protein sequence ID" value="MRL38308.1"/>
    <property type="molecule type" value="Genomic_DNA"/>
</dbReference>
<dbReference type="NCBIfam" id="TIGR04042">
    <property type="entry name" value="MSMEG_0570_fam"/>
    <property type="match status" value="1"/>
</dbReference>
<reference evidence="1" key="1">
    <citation type="submission" date="2019-10" db="EMBL/GenBank/DDBJ databases">
        <title>Molecular typing, antibiotic resistance determination and virulence profiling for 36 multidrug-resistant clinical Klebsiella pneumoniae isolates using second- and third-generation sequencing.</title>
        <authorList>
            <person name="Shelenkov A."/>
            <person name="Mikhaylova Y."/>
            <person name="Yanushevich Y."/>
            <person name="Samoilov A."/>
            <person name="Petrova L."/>
            <person name="Fomina V."/>
            <person name="Gusarov V."/>
            <person name="Zamyatin M."/>
            <person name="Shagin D."/>
        </authorList>
    </citation>
    <scope>NUCLEOTIDE SEQUENCE [LARGE SCALE GENOMIC DNA]</scope>
    <source>
        <strain evidence="1">CriePir115</strain>
    </source>
</reference>
<gene>
    <name evidence="1" type="ORF">GJJ18_23065</name>
</gene>
<proteinExistence type="predicted"/>
<evidence type="ECO:0000313" key="1">
    <source>
        <dbReference type="EMBL" id="MRL38308.1"/>
    </source>
</evidence>
<dbReference type="InterPro" id="IPR023846">
    <property type="entry name" value="CHP04042_MSMEG0570"/>
</dbReference>
<dbReference type="RefSeq" id="WP_085520019.1">
    <property type="nucleotide sequence ID" value="NZ_JAAFAO010000026.1"/>
</dbReference>
<dbReference type="AlphaFoldDB" id="A0A9J6S4X8"/>
<name>A0A9J6S4X8_KLEPN</name>
<comment type="caution">
    <text evidence="1">The sequence shown here is derived from an EMBL/GenBank/DDBJ whole genome shotgun (WGS) entry which is preliminary data.</text>
</comment>